<feature type="region of interest" description="Disordered" evidence="1">
    <location>
        <begin position="1"/>
        <end position="40"/>
    </location>
</feature>
<keyword evidence="3" id="KW-1185">Reference proteome</keyword>
<evidence type="ECO:0000313" key="3">
    <source>
        <dbReference type="Proteomes" id="UP000494255"/>
    </source>
</evidence>
<sequence length="40" mass="4440">MDTGENRPPPDMPDMVLARLDRGPPFSGRPVSVVPHTRKL</sequence>
<accession>A0A6J5CAX3</accession>
<gene>
    <name evidence="2" type="ORF">LMG24238_05831</name>
</gene>
<name>A0A6J5CAX3_9BURK</name>
<dbReference type="Proteomes" id="UP000494255">
    <property type="component" value="Unassembled WGS sequence"/>
</dbReference>
<reference evidence="2 3" key="1">
    <citation type="submission" date="2020-04" db="EMBL/GenBank/DDBJ databases">
        <authorList>
            <person name="De Canck E."/>
        </authorList>
    </citation>
    <scope>NUCLEOTIDE SEQUENCE [LARGE SCALE GENOMIC DNA]</scope>
    <source>
        <strain evidence="2 3">LMG 24238</strain>
    </source>
</reference>
<dbReference type="EMBL" id="CADIKC010000009">
    <property type="protein sequence ID" value="CAB3731972.1"/>
    <property type="molecule type" value="Genomic_DNA"/>
</dbReference>
<proteinExistence type="predicted"/>
<evidence type="ECO:0000313" key="2">
    <source>
        <dbReference type="EMBL" id="CAB3731972.1"/>
    </source>
</evidence>
<protein>
    <submittedName>
        <fullName evidence="2">Uncharacterized protein</fullName>
    </submittedName>
</protein>
<dbReference type="AlphaFoldDB" id="A0A6J5CAX3"/>
<evidence type="ECO:0000256" key="1">
    <source>
        <dbReference type="SAM" id="MobiDB-lite"/>
    </source>
</evidence>
<organism evidence="2 3">
    <name type="scientific">Paraburkholderia sediminicola</name>
    <dbReference type="NCBI Taxonomy" id="458836"/>
    <lineage>
        <taxon>Bacteria</taxon>
        <taxon>Pseudomonadati</taxon>
        <taxon>Pseudomonadota</taxon>
        <taxon>Betaproteobacteria</taxon>
        <taxon>Burkholderiales</taxon>
        <taxon>Burkholderiaceae</taxon>
        <taxon>Paraburkholderia</taxon>
    </lineage>
</organism>